<feature type="region of interest" description="Disordered" evidence="2">
    <location>
        <begin position="145"/>
        <end position="171"/>
    </location>
</feature>
<dbReference type="GO" id="GO:0008270">
    <property type="term" value="F:zinc ion binding"/>
    <property type="evidence" value="ECO:0007669"/>
    <property type="project" value="UniProtKB-KW"/>
</dbReference>
<gene>
    <name evidence="4" type="ORF">Tsubulata_006633</name>
</gene>
<feature type="domain" description="CCHC-type" evidence="3">
    <location>
        <begin position="17"/>
        <end position="31"/>
    </location>
</feature>
<dbReference type="EMBL" id="JAKUCV010005901">
    <property type="protein sequence ID" value="KAJ4829438.1"/>
    <property type="molecule type" value="Genomic_DNA"/>
</dbReference>
<dbReference type="PROSITE" id="PS50158">
    <property type="entry name" value="ZF_CCHC"/>
    <property type="match status" value="1"/>
</dbReference>
<dbReference type="InterPro" id="IPR036875">
    <property type="entry name" value="Znf_CCHC_sf"/>
</dbReference>
<reference evidence="4" key="1">
    <citation type="submission" date="2022-02" db="EMBL/GenBank/DDBJ databases">
        <authorList>
            <person name="Henning P.M."/>
            <person name="McCubbin A.G."/>
            <person name="Shore J.S."/>
        </authorList>
    </citation>
    <scope>NUCLEOTIDE SEQUENCE</scope>
    <source>
        <strain evidence="4">F60SS</strain>
        <tissue evidence="4">Leaves</tissue>
    </source>
</reference>
<feature type="compositionally biased region" description="Low complexity" evidence="2">
    <location>
        <begin position="145"/>
        <end position="154"/>
    </location>
</feature>
<protein>
    <recommendedName>
        <fullName evidence="3">CCHC-type domain-containing protein</fullName>
    </recommendedName>
</protein>
<evidence type="ECO:0000313" key="5">
    <source>
        <dbReference type="Proteomes" id="UP001141552"/>
    </source>
</evidence>
<keyword evidence="1" id="KW-0863">Zinc-finger</keyword>
<dbReference type="GO" id="GO:0003676">
    <property type="term" value="F:nucleic acid binding"/>
    <property type="evidence" value="ECO:0007669"/>
    <property type="project" value="InterPro"/>
</dbReference>
<reference evidence="4" key="2">
    <citation type="journal article" date="2023" name="Plants (Basel)">
        <title>Annotation of the Turnera subulata (Passifloraceae) Draft Genome Reveals the S-Locus Evolved after the Divergence of Turneroideae from Passifloroideae in a Stepwise Manner.</title>
        <authorList>
            <person name="Henning P.M."/>
            <person name="Roalson E.H."/>
            <person name="Mir W."/>
            <person name="McCubbin A.G."/>
            <person name="Shore J.S."/>
        </authorList>
    </citation>
    <scope>NUCLEOTIDE SEQUENCE</scope>
    <source>
        <strain evidence="4">F60SS</strain>
    </source>
</reference>
<dbReference type="Proteomes" id="UP001141552">
    <property type="component" value="Unassembled WGS sequence"/>
</dbReference>
<keyword evidence="5" id="KW-1185">Reference proteome</keyword>
<evidence type="ECO:0000256" key="1">
    <source>
        <dbReference type="PROSITE-ProRule" id="PRU00047"/>
    </source>
</evidence>
<evidence type="ECO:0000259" key="3">
    <source>
        <dbReference type="PROSITE" id="PS50158"/>
    </source>
</evidence>
<keyword evidence="1" id="KW-0479">Metal-binding</keyword>
<sequence length="296" mass="31776">MHRRVWKLVYEGLDSICFMCGHYGHTLDSCPTNSDTKEAASDMDTHTDIPPVVAEDVPVPVEEERPELFANHGPWMLAEKKRRGRPKGPRGAPVERTSGSVEMVSRSRFALLSEHNDQANDSPVTRTLVQPQEVVSTPVISSPPIQVQVSSPSPTNVPIVSKPSTTNVPTRAVPMASAGSTTMQPFSQPHVQSKIHQLTTPSTCSLKDSPHVTVSPSGTLPCPMILEVSSPSVPVPSLPKPPDGHELSSLRIFPPNNSTDVTMKPGPVSQTVASISEGLSCDGSPTPMELSHTKSH</sequence>
<keyword evidence="1" id="KW-0862">Zinc</keyword>
<organism evidence="4 5">
    <name type="scientific">Turnera subulata</name>
    <dbReference type="NCBI Taxonomy" id="218843"/>
    <lineage>
        <taxon>Eukaryota</taxon>
        <taxon>Viridiplantae</taxon>
        <taxon>Streptophyta</taxon>
        <taxon>Embryophyta</taxon>
        <taxon>Tracheophyta</taxon>
        <taxon>Spermatophyta</taxon>
        <taxon>Magnoliopsida</taxon>
        <taxon>eudicotyledons</taxon>
        <taxon>Gunneridae</taxon>
        <taxon>Pentapetalae</taxon>
        <taxon>rosids</taxon>
        <taxon>fabids</taxon>
        <taxon>Malpighiales</taxon>
        <taxon>Passifloraceae</taxon>
        <taxon>Turnera</taxon>
    </lineage>
</organism>
<dbReference type="SUPFAM" id="SSF57756">
    <property type="entry name" value="Retrovirus zinc finger-like domains"/>
    <property type="match status" value="1"/>
</dbReference>
<proteinExistence type="predicted"/>
<comment type="caution">
    <text evidence="4">The sequence shown here is derived from an EMBL/GenBank/DDBJ whole genome shotgun (WGS) entry which is preliminary data.</text>
</comment>
<evidence type="ECO:0000256" key="2">
    <source>
        <dbReference type="SAM" id="MobiDB-lite"/>
    </source>
</evidence>
<feature type="compositionally biased region" description="Polar residues" evidence="2">
    <location>
        <begin position="156"/>
        <end position="169"/>
    </location>
</feature>
<evidence type="ECO:0000313" key="4">
    <source>
        <dbReference type="EMBL" id="KAJ4829438.1"/>
    </source>
</evidence>
<name>A0A9Q0J5Q4_9ROSI</name>
<accession>A0A9Q0J5Q4</accession>
<feature type="region of interest" description="Disordered" evidence="2">
    <location>
        <begin position="80"/>
        <end position="102"/>
    </location>
</feature>
<dbReference type="OrthoDB" id="1102891at2759"/>
<dbReference type="AlphaFoldDB" id="A0A9Q0J5Q4"/>
<dbReference type="InterPro" id="IPR001878">
    <property type="entry name" value="Znf_CCHC"/>
</dbReference>